<accession>A0A6J1SIA0</accession>
<organism evidence="3 4">
    <name type="scientific">Frankliniella occidentalis</name>
    <name type="common">Western flower thrips</name>
    <name type="synonym">Euthrips occidentalis</name>
    <dbReference type="NCBI Taxonomy" id="133901"/>
    <lineage>
        <taxon>Eukaryota</taxon>
        <taxon>Metazoa</taxon>
        <taxon>Ecdysozoa</taxon>
        <taxon>Arthropoda</taxon>
        <taxon>Hexapoda</taxon>
        <taxon>Insecta</taxon>
        <taxon>Pterygota</taxon>
        <taxon>Neoptera</taxon>
        <taxon>Paraneoptera</taxon>
        <taxon>Thysanoptera</taxon>
        <taxon>Terebrantia</taxon>
        <taxon>Thripoidea</taxon>
        <taxon>Thripidae</taxon>
        <taxon>Frankliniella</taxon>
    </lineage>
</organism>
<keyword evidence="2" id="KW-0472">Membrane</keyword>
<name>A0A6J1SIA0_FRAOC</name>
<dbReference type="Proteomes" id="UP000504606">
    <property type="component" value="Unplaced"/>
</dbReference>
<keyword evidence="2" id="KW-1133">Transmembrane helix</keyword>
<feature type="compositionally biased region" description="Basic and acidic residues" evidence="1">
    <location>
        <begin position="34"/>
        <end position="52"/>
    </location>
</feature>
<feature type="region of interest" description="Disordered" evidence="1">
    <location>
        <begin position="1"/>
        <end position="60"/>
    </location>
</feature>
<dbReference type="GeneID" id="113206971"/>
<dbReference type="AlphaFoldDB" id="A0A6J1SIA0"/>
<evidence type="ECO:0000313" key="3">
    <source>
        <dbReference type="Proteomes" id="UP000504606"/>
    </source>
</evidence>
<feature type="transmembrane region" description="Helical" evidence="2">
    <location>
        <begin position="136"/>
        <end position="155"/>
    </location>
</feature>
<sequence>MGSLSRTRSEADAIDMCSRETRGGGAGDRAASGRRAEGSHDHDAMSAPREDAADAAPASGRPDLTEVILVLDEERIVTKATAAGGLAPPSLSGSLSGSRSMLAGPGPGPSKLVHDFTCRSDAEPAPRAHCHRHIDTVFVVVVLLAMLVLVIAECVSMKRF</sequence>
<dbReference type="KEGG" id="foc:113206971"/>
<gene>
    <name evidence="4" type="primary">LOC113206971</name>
</gene>
<feature type="compositionally biased region" description="Basic and acidic residues" evidence="1">
    <location>
        <begin position="7"/>
        <end position="22"/>
    </location>
</feature>
<proteinExistence type="predicted"/>
<evidence type="ECO:0000256" key="2">
    <source>
        <dbReference type="SAM" id="Phobius"/>
    </source>
</evidence>
<protein>
    <submittedName>
        <fullName evidence="4">Uncharacterized protein LOC113206971</fullName>
    </submittedName>
</protein>
<reference evidence="4" key="1">
    <citation type="submission" date="2025-08" db="UniProtKB">
        <authorList>
            <consortium name="RefSeq"/>
        </authorList>
    </citation>
    <scope>IDENTIFICATION</scope>
    <source>
        <tissue evidence="4">Whole organism</tissue>
    </source>
</reference>
<evidence type="ECO:0000256" key="1">
    <source>
        <dbReference type="SAM" id="MobiDB-lite"/>
    </source>
</evidence>
<feature type="region of interest" description="Disordered" evidence="1">
    <location>
        <begin position="87"/>
        <end position="108"/>
    </location>
</feature>
<evidence type="ECO:0000313" key="4">
    <source>
        <dbReference type="RefSeq" id="XP_026279070.2"/>
    </source>
</evidence>
<keyword evidence="2" id="KW-0812">Transmembrane</keyword>
<keyword evidence="3" id="KW-1185">Reference proteome</keyword>
<feature type="compositionally biased region" description="Low complexity" evidence="1">
    <location>
        <begin position="87"/>
        <end position="104"/>
    </location>
</feature>
<dbReference type="RefSeq" id="XP_026279070.2">
    <property type="nucleotide sequence ID" value="XM_026423285.2"/>
</dbReference>